<dbReference type="FunFam" id="3.60.20.30:FF:000001">
    <property type="entry name" value="Isoaspartyl peptidase/L-asparaginase"/>
    <property type="match status" value="1"/>
</dbReference>
<reference evidence="8 9" key="1">
    <citation type="submission" date="2016-10" db="EMBL/GenBank/DDBJ databases">
        <authorList>
            <person name="de Groot N.N."/>
        </authorList>
    </citation>
    <scope>NUCLEOTIDE SEQUENCE [LARGE SCALE GENOMIC DNA]</scope>
    <source>
        <strain evidence="8 9">CGMCC 1.9113</strain>
    </source>
</reference>
<dbReference type="InterPro" id="IPR029055">
    <property type="entry name" value="Ntn_hydrolases_N"/>
</dbReference>
<feature type="site" description="Cleavage; by autolysis" evidence="7">
    <location>
        <begin position="173"/>
        <end position="174"/>
    </location>
</feature>
<dbReference type="InterPro" id="IPR000246">
    <property type="entry name" value="Peptidase_T2"/>
</dbReference>
<evidence type="ECO:0000256" key="2">
    <source>
        <dbReference type="ARBA" id="ARBA00022801"/>
    </source>
</evidence>
<evidence type="ECO:0000313" key="9">
    <source>
        <dbReference type="Proteomes" id="UP000199586"/>
    </source>
</evidence>
<dbReference type="GO" id="GO:0008233">
    <property type="term" value="F:peptidase activity"/>
    <property type="evidence" value="ECO:0007669"/>
    <property type="project" value="UniProtKB-KW"/>
</dbReference>
<dbReference type="Pfam" id="PF01112">
    <property type="entry name" value="Asparaginase_2"/>
    <property type="match status" value="1"/>
</dbReference>
<dbReference type="OrthoDB" id="9780217at2"/>
<dbReference type="SUPFAM" id="SSF56235">
    <property type="entry name" value="N-terminal nucleophile aminohydrolases (Ntn hydrolases)"/>
    <property type="match status" value="1"/>
</dbReference>
<evidence type="ECO:0000256" key="3">
    <source>
        <dbReference type="ARBA" id="ARBA00022813"/>
    </source>
</evidence>
<dbReference type="GO" id="GO:0006508">
    <property type="term" value="P:proteolysis"/>
    <property type="evidence" value="ECO:0007669"/>
    <property type="project" value="UniProtKB-KW"/>
</dbReference>
<keyword evidence="3" id="KW-0068">Autocatalytic cleavage</keyword>
<keyword evidence="9" id="KW-1185">Reference proteome</keyword>
<evidence type="ECO:0000256" key="4">
    <source>
        <dbReference type="ARBA" id="ARBA00069124"/>
    </source>
</evidence>
<dbReference type="AlphaFoldDB" id="A0A1I5R640"/>
<feature type="active site" description="Nucleophile" evidence="5">
    <location>
        <position position="174"/>
    </location>
</feature>
<evidence type="ECO:0000256" key="5">
    <source>
        <dbReference type="PIRSR" id="PIRSR600246-1"/>
    </source>
</evidence>
<dbReference type="CDD" id="cd04701">
    <property type="entry name" value="Asparaginase_2"/>
    <property type="match status" value="1"/>
</dbReference>
<feature type="binding site" evidence="6">
    <location>
        <begin position="224"/>
        <end position="227"/>
    </location>
    <ligand>
        <name>substrate</name>
    </ligand>
</feature>
<name>A0A1I5R640_9SPHN</name>
<dbReference type="PANTHER" id="PTHR10188:SF6">
    <property type="entry name" value="N(4)-(BETA-N-ACETYLGLUCOSAMINYL)-L-ASPARAGINASE"/>
    <property type="match status" value="1"/>
</dbReference>
<dbReference type="Gene3D" id="3.60.20.30">
    <property type="entry name" value="(Glycosyl)asparaginase"/>
    <property type="match status" value="1"/>
</dbReference>
<organism evidence="8 9">
    <name type="scientific">Sphingomonas rubra</name>
    <dbReference type="NCBI Taxonomy" id="634430"/>
    <lineage>
        <taxon>Bacteria</taxon>
        <taxon>Pseudomonadati</taxon>
        <taxon>Pseudomonadota</taxon>
        <taxon>Alphaproteobacteria</taxon>
        <taxon>Sphingomonadales</taxon>
        <taxon>Sphingomonadaceae</taxon>
        <taxon>Sphingomonas</taxon>
    </lineage>
</organism>
<proteinExistence type="predicted"/>
<dbReference type="PANTHER" id="PTHR10188">
    <property type="entry name" value="L-ASPARAGINASE"/>
    <property type="match status" value="1"/>
</dbReference>
<keyword evidence="1" id="KW-0645">Protease</keyword>
<evidence type="ECO:0000256" key="7">
    <source>
        <dbReference type="PIRSR" id="PIRSR600246-3"/>
    </source>
</evidence>
<dbReference type="EMBL" id="FOXP01000003">
    <property type="protein sequence ID" value="SFP53973.1"/>
    <property type="molecule type" value="Genomic_DNA"/>
</dbReference>
<keyword evidence="2" id="KW-0378">Hydrolase</keyword>
<gene>
    <name evidence="8" type="ORF">SAMN04488241_10322</name>
</gene>
<dbReference type="STRING" id="634430.SAMN04488241_10322"/>
<evidence type="ECO:0000256" key="6">
    <source>
        <dbReference type="PIRSR" id="PIRSR600246-2"/>
    </source>
</evidence>
<feature type="binding site" evidence="6">
    <location>
        <begin position="202"/>
        <end position="205"/>
    </location>
    <ligand>
        <name>substrate</name>
    </ligand>
</feature>
<accession>A0A1I5R640</accession>
<evidence type="ECO:0000313" key="8">
    <source>
        <dbReference type="EMBL" id="SFP53973.1"/>
    </source>
</evidence>
<sequence length="308" mass="31198">MSDRTWTLTVHGGSGRFERGIIPAEADAGARAGLGRALDAGSAVLAAGGTAVDAVQAAIEVLEDDPHFNAGRGAALSGEGRIELDAAIMDGRAREAGSVAQVTTPRHPIALARAVMDEGTHVMLAGPGAEAFAAARGVEAADAGWFELPERRRQLEELLARGNDAFDVDMKYGTVGAVARDANGHVAAATSTGGVTGKRWGRIGDSPLIGAGTWADDACAVSATGAGEYFVRVGAGRTIAARVKMLGESIGTATDAVLGEIVALGGTGGLIVVAPSGETAWRFSTPGMYRATASAEGARVVAIYGDEE</sequence>
<dbReference type="RefSeq" id="WP_093331867.1">
    <property type="nucleotide sequence ID" value="NZ_FOXP01000003.1"/>
</dbReference>
<evidence type="ECO:0000256" key="1">
    <source>
        <dbReference type="ARBA" id="ARBA00022670"/>
    </source>
</evidence>
<dbReference type="GO" id="GO:0016811">
    <property type="term" value="F:hydrolase activity, acting on carbon-nitrogen (but not peptide) bonds, in linear amides"/>
    <property type="evidence" value="ECO:0007669"/>
    <property type="project" value="UniProtKB-ARBA"/>
</dbReference>
<protein>
    <recommendedName>
        <fullName evidence="4">Isoaspartyl peptidase</fullName>
    </recommendedName>
</protein>
<dbReference type="Proteomes" id="UP000199586">
    <property type="component" value="Unassembled WGS sequence"/>
</dbReference>